<dbReference type="SUPFAM" id="SSF54236">
    <property type="entry name" value="Ubiquitin-like"/>
    <property type="match status" value="1"/>
</dbReference>
<dbReference type="GO" id="GO:0031593">
    <property type="term" value="F:polyubiquitin modification-dependent protein binding"/>
    <property type="evidence" value="ECO:0007669"/>
    <property type="project" value="TreeGrafter"/>
</dbReference>
<dbReference type="KEGG" id="vnx:VNE69_01280"/>
<dbReference type="PANTHER" id="PTHR10621">
    <property type="entry name" value="UV EXCISION REPAIR PROTEIN RAD23"/>
    <property type="match status" value="1"/>
</dbReference>
<dbReference type="GO" id="GO:0070628">
    <property type="term" value="F:proteasome binding"/>
    <property type="evidence" value="ECO:0007669"/>
    <property type="project" value="TreeGrafter"/>
</dbReference>
<dbReference type="PANTHER" id="PTHR10621:SF0">
    <property type="entry name" value="UV EXCISION REPAIR PROTEIN RAD23"/>
    <property type="match status" value="1"/>
</dbReference>
<protein>
    <submittedName>
        <fullName evidence="2">Ubiquitin</fullName>
    </submittedName>
</protein>
<dbReference type="GO" id="GO:0005654">
    <property type="term" value="C:nucleoplasm"/>
    <property type="evidence" value="ECO:0007669"/>
    <property type="project" value="TreeGrafter"/>
</dbReference>
<dbReference type="Proteomes" id="UP001334084">
    <property type="component" value="Chromosome 1"/>
</dbReference>
<dbReference type="GeneID" id="90540144"/>
<reference evidence="2" key="1">
    <citation type="journal article" date="2024" name="BMC Genomics">
        <title>Functional annotation of a divergent genome using sequence and structure-based similarity.</title>
        <authorList>
            <person name="Svedberg D."/>
            <person name="Winiger R.R."/>
            <person name="Berg A."/>
            <person name="Sharma H."/>
            <person name="Tellgren-Roth C."/>
            <person name="Debrunner-Vossbrinck B.A."/>
            <person name="Vossbrinck C.R."/>
            <person name="Barandun J."/>
        </authorList>
    </citation>
    <scope>NUCLEOTIDE SEQUENCE</scope>
    <source>
        <strain evidence="2">Illinois isolate</strain>
    </source>
</reference>
<proteinExistence type="predicted"/>
<dbReference type="EMBL" id="CP142726">
    <property type="protein sequence ID" value="WUR02342.1"/>
    <property type="molecule type" value="Genomic_DNA"/>
</dbReference>
<dbReference type="InterPro" id="IPR029071">
    <property type="entry name" value="Ubiquitin-like_domsf"/>
</dbReference>
<evidence type="ECO:0000259" key="1">
    <source>
        <dbReference type="PROSITE" id="PS50053"/>
    </source>
</evidence>
<dbReference type="InterPro" id="IPR000626">
    <property type="entry name" value="Ubiquitin-like_dom"/>
</dbReference>
<dbReference type="Gene3D" id="3.10.20.90">
    <property type="entry name" value="Phosphatidylinositol 3-kinase Catalytic Subunit, Chain A, domain 1"/>
    <property type="match status" value="1"/>
</dbReference>
<dbReference type="Pfam" id="PF00240">
    <property type="entry name" value="ubiquitin"/>
    <property type="match status" value="1"/>
</dbReference>
<dbReference type="SMART" id="SM00213">
    <property type="entry name" value="UBQ"/>
    <property type="match status" value="1"/>
</dbReference>
<dbReference type="GO" id="GO:0043161">
    <property type="term" value="P:proteasome-mediated ubiquitin-dependent protein catabolic process"/>
    <property type="evidence" value="ECO:0007669"/>
    <property type="project" value="TreeGrafter"/>
</dbReference>
<dbReference type="AlphaFoldDB" id="A0AAX4J8Y6"/>
<sequence length="77" mass="8526">MKINVKTLSGEDLEIDIDLGATVLDLKKCIELKAGISVEQQRLVYNGKLIESNGDLLKDQNLQNRSVVHMVIAYRGG</sequence>
<dbReference type="RefSeq" id="XP_065328487.1">
    <property type="nucleotide sequence ID" value="XM_065472415.1"/>
</dbReference>
<accession>A0AAX4J8Y6</accession>
<name>A0AAX4J8Y6_9MICR</name>
<gene>
    <name evidence="2" type="ORF">VNE69_01280</name>
</gene>
<keyword evidence="3" id="KW-1185">Reference proteome</keyword>
<dbReference type="GO" id="GO:0005829">
    <property type="term" value="C:cytosol"/>
    <property type="evidence" value="ECO:0007669"/>
    <property type="project" value="TreeGrafter"/>
</dbReference>
<evidence type="ECO:0000313" key="2">
    <source>
        <dbReference type="EMBL" id="WUR02342.1"/>
    </source>
</evidence>
<organism evidence="2 3">
    <name type="scientific">Vairimorpha necatrix</name>
    <dbReference type="NCBI Taxonomy" id="6039"/>
    <lineage>
        <taxon>Eukaryota</taxon>
        <taxon>Fungi</taxon>
        <taxon>Fungi incertae sedis</taxon>
        <taxon>Microsporidia</taxon>
        <taxon>Nosematidae</taxon>
        <taxon>Vairimorpha</taxon>
    </lineage>
</organism>
<evidence type="ECO:0000313" key="3">
    <source>
        <dbReference type="Proteomes" id="UP001334084"/>
    </source>
</evidence>
<feature type="domain" description="Ubiquitin-like" evidence="1">
    <location>
        <begin position="1"/>
        <end position="77"/>
    </location>
</feature>
<dbReference type="PROSITE" id="PS50053">
    <property type="entry name" value="UBIQUITIN_2"/>
    <property type="match status" value="1"/>
</dbReference>
<dbReference type="CDD" id="cd17039">
    <property type="entry name" value="Ubl_ubiquitin_like"/>
    <property type="match status" value="1"/>
</dbReference>
<dbReference type="GO" id="GO:0043130">
    <property type="term" value="F:ubiquitin binding"/>
    <property type="evidence" value="ECO:0007669"/>
    <property type="project" value="TreeGrafter"/>
</dbReference>